<evidence type="ECO:0000259" key="5">
    <source>
        <dbReference type="Pfam" id="PF16034"/>
    </source>
</evidence>
<dbReference type="PANTHER" id="PTHR18935:SF8">
    <property type="entry name" value="GOLGIN SUBFAMILY A MEMBER 4-LIKE ISOFORM X1"/>
    <property type="match status" value="1"/>
</dbReference>
<accession>A0A8C4R8Z6</accession>
<feature type="region of interest" description="Disordered" evidence="4">
    <location>
        <begin position="218"/>
        <end position="242"/>
    </location>
</feature>
<protein>
    <recommendedName>
        <fullName evidence="5">Janus kinase and microtubule-interacting protein C-terminal domain-containing protein</fullName>
    </recommendedName>
</protein>
<feature type="domain" description="Janus kinase and microtubule-interacting protein C-terminal" evidence="5">
    <location>
        <begin position="188"/>
        <end position="382"/>
    </location>
</feature>
<reference evidence="6" key="1">
    <citation type="submission" date="2025-05" db="UniProtKB">
        <authorList>
            <consortium name="Ensembl"/>
        </authorList>
    </citation>
    <scope>IDENTIFICATION</scope>
</reference>
<sequence>MSFLSWQQETHVDDRDQRRFQLRIGELLGVIRKLEDRNALLSDERNELVKRFRETEAQLKPLLDKNRRCSKKSEDLNQTVHRLEEKIKTLSRDNLEMKERLSVQAAAHAVQAAHATVSSHMTSRAPPVGEACPAESSECQDFDETSQESQELEFLRLQVVEQQSMIDDLTKALESAAYDRNAMELDIIRWQRKQKRRSSRSSKRILAHRLVGLDRDTAMDSDSSSVASYGTDHTERTPTTSDTDLEDTMVKEESELRFRHLMHEYQALQRAYALLQEQLGGERETERETNAREQLEADLLKYQAKVEDLEKALAEKGQDTAWVEDKLHLCKRNQELLQKLHEMENDENTLKQEIQDLQDQNELLEFRILELEERERRSPGLNLLIPPFREGHSPLQWYCARQAAMEVSIHDLMKKLDLLGDNANLRNDEQVAVIQARTVLSLADKWLHQIEGTEIALQQKMIDLENEKDMFVKQKGYLEEELDYRKQALDQAYMRVRELEATLYSTLQQKPTSISPSTGSPVGGNSHARAHGMPCGSISGSGSIGASSALTRLSNGGSEGALPGLSEKEREHLQSAVEQWKRQVLSQIREYDARILRERMESLQHAQKKIRDLEKKLERQKEQVKDLEEKFLFLFLFFSLAFIIWS</sequence>
<evidence type="ECO:0000256" key="2">
    <source>
        <dbReference type="ARBA" id="ARBA00023054"/>
    </source>
</evidence>
<dbReference type="AlphaFoldDB" id="A0A8C4R8Z6"/>
<dbReference type="Ensembl" id="ENSEBUT00000026407.1">
    <property type="protein sequence ID" value="ENSEBUP00000025831.1"/>
    <property type="gene ID" value="ENSEBUG00000015919.1"/>
</dbReference>
<evidence type="ECO:0000313" key="6">
    <source>
        <dbReference type="Ensembl" id="ENSEBUP00000025856.1"/>
    </source>
</evidence>
<dbReference type="Ensembl" id="ENSEBUT00000026432.1">
    <property type="protein sequence ID" value="ENSEBUP00000025856.1"/>
    <property type="gene ID" value="ENSEBUG00000015919.1"/>
</dbReference>
<feature type="coiled-coil region" evidence="3">
    <location>
        <begin position="31"/>
        <end position="100"/>
    </location>
</feature>
<dbReference type="GO" id="GO:0008017">
    <property type="term" value="F:microtubule binding"/>
    <property type="evidence" value="ECO:0007669"/>
    <property type="project" value="InterPro"/>
</dbReference>
<proteinExistence type="inferred from homology"/>
<dbReference type="Proteomes" id="UP000694388">
    <property type="component" value="Unplaced"/>
</dbReference>
<evidence type="ECO:0000256" key="1">
    <source>
        <dbReference type="ARBA" id="ARBA00005239"/>
    </source>
</evidence>
<evidence type="ECO:0000256" key="4">
    <source>
        <dbReference type="SAM" id="MobiDB-lite"/>
    </source>
</evidence>
<dbReference type="GeneTree" id="ENSGT00940000153713"/>
<keyword evidence="7" id="KW-1185">Reference proteome</keyword>
<dbReference type="InterPro" id="IPR024836">
    <property type="entry name" value="JAKMIP"/>
</dbReference>
<dbReference type="PANTHER" id="PTHR18935">
    <property type="entry name" value="GOLGIN SUBFAMILY A MEMBER 4-LIKE ISOFORM X1"/>
    <property type="match status" value="1"/>
</dbReference>
<dbReference type="GO" id="GO:0019900">
    <property type="term" value="F:kinase binding"/>
    <property type="evidence" value="ECO:0007669"/>
    <property type="project" value="InterPro"/>
</dbReference>
<organism evidence="6 7">
    <name type="scientific">Eptatretus burgeri</name>
    <name type="common">Inshore hagfish</name>
    <dbReference type="NCBI Taxonomy" id="7764"/>
    <lineage>
        <taxon>Eukaryota</taxon>
        <taxon>Metazoa</taxon>
        <taxon>Chordata</taxon>
        <taxon>Craniata</taxon>
        <taxon>Vertebrata</taxon>
        <taxon>Cyclostomata</taxon>
        <taxon>Myxini</taxon>
        <taxon>Myxiniformes</taxon>
        <taxon>Myxinidae</taxon>
        <taxon>Eptatretinae</taxon>
        <taxon>Eptatretus</taxon>
    </lineage>
</organism>
<feature type="coiled-coil region" evidence="3">
    <location>
        <begin position="251"/>
        <end position="374"/>
    </location>
</feature>
<dbReference type="Pfam" id="PF16034">
    <property type="entry name" value="JAKMIP_CC3"/>
    <property type="match status" value="1"/>
</dbReference>
<comment type="similarity">
    <text evidence="1">Belongs to the JAKMIP family.</text>
</comment>
<feature type="coiled-coil region" evidence="3">
    <location>
        <begin position="596"/>
        <end position="630"/>
    </location>
</feature>
<name>A0A8C4R8Z6_EPTBU</name>
<evidence type="ECO:0000313" key="7">
    <source>
        <dbReference type="Proteomes" id="UP000694388"/>
    </source>
</evidence>
<keyword evidence="2 3" id="KW-0175">Coiled coil</keyword>
<dbReference type="InterPro" id="IPR031994">
    <property type="entry name" value="JAKMIP_C"/>
</dbReference>
<evidence type="ECO:0000256" key="3">
    <source>
        <dbReference type="SAM" id="Coils"/>
    </source>
</evidence>